<evidence type="ECO:0000256" key="1">
    <source>
        <dbReference type="SAM" id="MobiDB-lite"/>
    </source>
</evidence>
<dbReference type="AlphaFoldDB" id="A0A172T310"/>
<sequence>MSFYYVMELTVSEQRADYALKNEELRRIVEEKRCEIKFENGSLIIKFPENEDLDEEVMQTVLEVLKTPVNAKEYIYENGEKIEIFSGKLDPAHPLGQAKEEIKERTIESLEEEEEEELKPHYEELLDEIDEEEEE</sequence>
<protein>
    <submittedName>
        <fullName evidence="2">Uncharacterized protein</fullName>
    </submittedName>
</protein>
<proteinExistence type="predicted"/>
<dbReference type="EMBL" id="CP011393">
    <property type="protein sequence ID" value="ANE41360.1"/>
    <property type="molecule type" value="Genomic_DNA"/>
</dbReference>
<dbReference type="KEGG" id="fng:JM64_04745"/>
<organism evidence="2 3">
    <name type="scientific">Fervidobacterium pennivorans</name>
    <dbReference type="NCBI Taxonomy" id="93466"/>
    <lineage>
        <taxon>Bacteria</taxon>
        <taxon>Thermotogati</taxon>
        <taxon>Thermotogota</taxon>
        <taxon>Thermotogae</taxon>
        <taxon>Thermotogales</taxon>
        <taxon>Fervidobacteriaceae</taxon>
        <taxon>Fervidobacterium</taxon>
    </lineage>
</organism>
<accession>A0A172T310</accession>
<dbReference type="Proteomes" id="UP000077096">
    <property type="component" value="Chromosome"/>
</dbReference>
<feature type="region of interest" description="Disordered" evidence="1">
    <location>
        <begin position="108"/>
        <end position="135"/>
    </location>
</feature>
<name>A0A172T310_FERPE</name>
<gene>
    <name evidence="2" type="ORF">JM64_04745</name>
</gene>
<reference evidence="2 3" key="1">
    <citation type="submission" date="2014-08" db="EMBL/GenBank/DDBJ databases">
        <title>Fervidobacterium pennivorans DYC genome.</title>
        <authorList>
            <person name="Wushke S."/>
        </authorList>
    </citation>
    <scope>NUCLEOTIDE SEQUENCE [LARGE SCALE GENOMIC DNA]</scope>
    <source>
        <strain evidence="2 3">DYC</strain>
    </source>
</reference>
<evidence type="ECO:0000313" key="2">
    <source>
        <dbReference type="EMBL" id="ANE41360.1"/>
    </source>
</evidence>
<dbReference type="OrthoDB" id="47382at2"/>
<dbReference type="PATRIC" id="fig|93466.3.peg.1010"/>
<evidence type="ECO:0000313" key="3">
    <source>
        <dbReference type="Proteomes" id="UP000077096"/>
    </source>
</evidence>
<feature type="compositionally biased region" description="Acidic residues" evidence="1">
    <location>
        <begin position="125"/>
        <end position="135"/>
    </location>
</feature>